<feature type="compositionally biased region" description="Low complexity" evidence="1">
    <location>
        <begin position="64"/>
        <end position="81"/>
    </location>
</feature>
<feature type="region of interest" description="Disordered" evidence="1">
    <location>
        <begin position="49"/>
        <end position="87"/>
    </location>
</feature>
<evidence type="ECO:0000313" key="3">
    <source>
        <dbReference type="Proteomes" id="UP001469553"/>
    </source>
</evidence>
<sequence>MSQWAAVILREKLDRELKKTAQKGSKYKHRDDRGKALLLRVCIDRGPSEGGGWGTRRAGPFSMTAAPPLLSTPSPSACSPARSEFQI</sequence>
<keyword evidence="3" id="KW-1185">Reference proteome</keyword>
<evidence type="ECO:0000256" key="1">
    <source>
        <dbReference type="SAM" id="MobiDB-lite"/>
    </source>
</evidence>
<accession>A0ABV0ZTT3</accession>
<protein>
    <submittedName>
        <fullName evidence="2">Uncharacterized protein</fullName>
    </submittedName>
</protein>
<comment type="caution">
    <text evidence="2">The sequence shown here is derived from an EMBL/GenBank/DDBJ whole genome shotgun (WGS) entry which is preliminary data.</text>
</comment>
<evidence type="ECO:0000313" key="2">
    <source>
        <dbReference type="EMBL" id="MEQ2309683.1"/>
    </source>
</evidence>
<reference evidence="2 3" key="1">
    <citation type="submission" date="2021-06" db="EMBL/GenBank/DDBJ databases">
        <authorList>
            <person name="Palmer J.M."/>
        </authorList>
    </citation>
    <scope>NUCLEOTIDE SEQUENCE [LARGE SCALE GENOMIC DNA]</scope>
    <source>
        <strain evidence="2 3">AS_MEX2019</strain>
        <tissue evidence="2">Muscle</tissue>
    </source>
</reference>
<dbReference type="Proteomes" id="UP001469553">
    <property type="component" value="Unassembled WGS sequence"/>
</dbReference>
<proteinExistence type="predicted"/>
<dbReference type="EMBL" id="JAHRIP010075273">
    <property type="protein sequence ID" value="MEQ2309683.1"/>
    <property type="molecule type" value="Genomic_DNA"/>
</dbReference>
<organism evidence="2 3">
    <name type="scientific">Ameca splendens</name>
    <dbReference type="NCBI Taxonomy" id="208324"/>
    <lineage>
        <taxon>Eukaryota</taxon>
        <taxon>Metazoa</taxon>
        <taxon>Chordata</taxon>
        <taxon>Craniata</taxon>
        <taxon>Vertebrata</taxon>
        <taxon>Euteleostomi</taxon>
        <taxon>Actinopterygii</taxon>
        <taxon>Neopterygii</taxon>
        <taxon>Teleostei</taxon>
        <taxon>Neoteleostei</taxon>
        <taxon>Acanthomorphata</taxon>
        <taxon>Ovalentaria</taxon>
        <taxon>Atherinomorphae</taxon>
        <taxon>Cyprinodontiformes</taxon>
        <taxon>Goodeidae</taxon>
        <taxon>Ameca</taxon>
    </lineage>
</organism>
<gene>
    <name evidence="2" type="ORF">AMECASPLE_001193</name>
</gene>
<name>A0ABV0ZTT3_9TELE</name>